<name>A0ABV6HQZ2_9SPHI</name>
<evidence type="ECO:0000259" key="2">
    <source>
        <dbReference type="PROSITE" id="PS51186"/>
    </source>
</evidence>
<keyword evidence="3" id="KW-0012">Acyltransferase</keyword>
<feature type="domain" description="N-acetyltransferase" evidence="2">
    <location>
        <begin position="8"/>
        <end position="161"/>
    </location>
</feature>
<evidence type="ECO:0000256" key="1">
    <source>
        <dbReference type="ARBA" id="ARBA00022679"/>
    </source>
</evidence>
<dbReference type="PANTHER" id="PTHR13947">
    <property type="entry name" value="GNAT FAMILY N-ACETYLTRANSFERASE"/>
    <property type="match status" value="1"/>
</dbReference>
<dbReference type="GO" id="GO:0016746">
    <property type="term" value="F:acyltransferase activity"/>
    <property type="evidence" value="ECO:0007669"/>
    <property type="project" value="UniProtKB-KW"/>
</dbReference>
<dbReference type="Pfam" id="PF00583">
    <property type="entry name" value="Acetyltransf_1"/>
    <property type="match status" value="1"/>
</dbReference>
<dbReference type="EC" id="2.3.-.-" evidence="3"/>
<dbReference type="InterPro" id="IPR050769">
    <property type="entry name" value="NAT_camello-type"/>
</dbReference>
<keyword evidence="4" id="KW-1185">Reference proteome</keyword>
<keyword evidence="1 3" id="KW-0808">Transferase</keyword>
<evidence type="ECO:0000313" key="3">
    <source>
        <dbReference type="EMBL" id="MFC0321318.1"/>
    </source>
</evidence>
<dbReference type="PROSITE" id="PS51186">
    <property type="entry name" value="GNAT"/>
    <property type="match status" value="1"/>
</dbReference>
<sequence length="174" mass="20058">MLKKEMAFEIELLNNADVPEIIGLILPIQQQEHQVPVTIEDQPDLLNVEKHYQQKGGAFWGIKHQGTLLGTIALIKMEAEQGGVIRKMFVRKEYRGRELGLAQKLLEHLICYAKKAGMSHLYLGTFHTLKAALRFYERNGFMQIEKVQLPSHFPIMEVDDVFFHLILNNDDKCD</sequence>
<protein>
    <submittedName>
        <fullName evidence="3">GNAT family N-acetyltransferase</fullName>
        <ecNumber evidence="3">2.3.-.-</ecNumber>
    </submittedName>
</protein>
<dbReference type="PANTHER" id="PTHR13947:SF37">
    <property type="entry name" value="LD18367P"/>
    <property type="match status" value="1"/>
</dbReference>
<comment type="caution">
    <text evidence="3">The sequence shown here is derived from an EMBL/GenBank/DDBJ whole genome shotgun (WGS) entry which is preliminary data.</text>
</comment>
<accession>A0ABV6HQZ2</accession>
<dbReference type="Gene3D" id="3.40.630.30">
    <property type="match status" value="1"/>
</dbReference>
<dbReference type="EMBL" id="JBHLWO010000005">
    <property type="protein sequence ID" value="MFC0321318.1"/>
    <property type="molecule type" value="Genomic_DNA"/>
</dbReference>
<reference evidence="3 4" key="1">
    <citation type="submission" date="2024-09" db="EMBL/GenBank/DDBJ databases">
        <authorList>
            <person name="Sun Q."/>
            <person name="Mori K."/>
        </authorList>
    </citation>
    <scope>NUCLEOTIDE SEQUENCE [LARGE SCALE GENOMIC DNA]</scope>
    <source>
        <strain evidence="3 4">CCM 7765</strain>
    </source>
</reference>
<dbReference type="SUPFAM" id="SSF55729">
    <property type="entry name" value="Acyl-CoA N-acyltransferases (Nat)"/>
    <property type="match status" value="1"/>
</dbReference>
<evidence type="ECO:0000313" key="4">
    <source>
        <dbReference type="Proteomes" id="UP001589774"/>
    </source>
</evidence>
<organism evidence="3 4">
    <name type="scientific">Olivibacter oleidegradans</name>
    <dbReference type="NCBI Taxonomy" id="760123"/>
    <lineage>
        <taxon>Bacteria</taxon>
        <taxon>Pseudomonadati</taxon>
        <taxon>Bacteroidota</taxon>
        <taxon>Sphingobacteriia</taxon>
        <taxon>Sphingobacteriales</taxon>
        <taxon>Sphingobacteriaceae</taxon>
        <taxon>Olivibacter</taxon>
    </lineage>
</organism>
<proteinExistence type="predicted"/>
<dbReference type="InterPro" id="IPR016181">
    <property type="entry name" value="Acyl_CoA_acyltransferase"/>
</dbReference>
<dbReference type="Proteomes" id="UP001589774">
    <property type="component" value="Unassembled WGS sequence"/>
</dbReference>
<dbReference type="InterPro" id="IPR000182">
    <property type="entry name" value="GNAT_dom"/>
</dbReference>
<dbReference type="CDD" id="cd04301">
    <property type="entry name" value="NAT_SF"/>
    <property type="match status" value="1"/>
</dbReference>
<gene>
    <name evidence="3" type="ORF">ACFFI0_23580</name>
</gene>